<dbReference type="FunFam" id="1.20.1260.10:FF:000005">
    <property type="entry name" value="Bacterioferritin"/>
    <property type="match status" value="1"/>
</dbReference>
<dbReference type="InterPro" id="IPR009078">
    <property type="entry name" value="Ferritin-like_SF"/>
</dbReference>
<dbReference type="Gene3D" id="1.20.1260.10">
    <property type="match status" value="1"/>
</dbReference>
<feature type="binding site" evidence="9">
    <location>
        <position position="18"/>
    </location>
    <ligand>
        <name>Fe cation</name>
        <dbReference type="ChEBI" id="CHEBI:24875"/>
        <label>1</label>
    </ligand>
</feature>
<dbReference type="PIRSF" id="PIRSF002560">
    <property type="entry name" value="Bacterioferritin"/>
    <property type="match status" value="1"/>
</dbReference>
<dbReference type="SUPFAM" id="SSF47240">
    <property type="entry name" value="Ferritin-like"/>
    <property type="match status" value="1"/>
</dbReference>
<dbReference type="InterPro" id="IPR009040">
    <property type="entry name" value="Ferritin-like_diiron"/>
</dbReference>
<comment type="catalytic activity">
    <reaction evidence="7">
        <text>Fe(2+)(in) = Fe(2+)(out)</text>
        <dbReference type="Rhea" id="RHEA:28486"/>
        <dbReference type="ChEBI" id="CHEBI:29033"/>
    </reaction>
</comment>
<dbReference type="RefSeq" id="WP_083563438.1">
    <property type="nucleotide sequence ID" value="NZ_AQQV01000005.1"/>
</dbReference>
<feature type="binding site" evidence="9">
    <location>
        <position position="94"/>
    </location>
    <ligand>
        <name>Fe cation</name>
        <dbReference type="ChEBI" id="CHEBI:24875"/>
        <label>2</label>
    </ligand>
</feature>
<comment type="caution">
    <text evidence="12">The sequence shown here is derived from an EMBL/GenBank/DDBJ whole genome shotgun (WGS) entry which is preliminary data.</text>
</comment>
<keyword evidence="5 8" id="KW-0479">Metal-binding</keyword>
<dbReference type="NCBIfam" id="TIGR00754">
    <property type="entry name" value="bfr"/>
    <property type="match status" value="1"/>
</dbReference>
<evidence type="ECO:0000256" key="9">
    <source>
        <dbReference type="PIRSR" id="PIRSR002560-1"/>
    </source>
</evidence>
<dbReference type="PROSITE" id="PS00549">
    <property type="entry name" value="BACTERIOFERRITIN"/>
    <property type="match status" value="1"/>
</dbReference>
<dbReference type="InterPro" id="IPR002024">
    <property type="entry name" value="Bacterioferritin"/>
</dbReference>
<evidence type="ECO:0000256" key="2">
    <source>
        <dbReference type="ARBA" id="ARBA00008093"/>
    </source>
</evidence>
<dbReference type="CDD" id="cd00907">
    <property type="entry name" value="Bacterioferritin"/>
    <property type="match status" value="1"/>
</dbReference>
<evidence type="ECO:0000313" key="13">
    <source>
        <dbReference type="Proteomes" id="UP000192342"/>
    </source>
</evidence>
<dbReference type="OrthoDB" id="9800505at2"/>
<keyword evidence="3 8" id="KW-0409">Iron storage</keyword>
<dbReference type="EMBL" id="AQQV01000005">
    <property type="protein sequence ID" value="ORE85297.1"/>
    <property type="molecule type" value="Genomic_DNA"/>
</dbReference>
<gene>
    <name evidence="12" type="ORF">ATO7_15977</name>
</gene>
<comment type="catalytic activity">
    <reaction evidence="8">
        <text>4 Fe(2+) + O2 + 4 H(+) = 4 Fe(3+) + 2 H2O</text>
        <dbReference type="Rhea" id="RHEA:11148"/>
        <dbReference type="ChEBI" id="CHEBI:15377"/>
        <dbReference type="ChEBI" id="CHEBI:15378"/>
        <dbReference type="ChEBI" id="CHEBI:15379"/>
        <dbReference type="ChEBI" id="CHEBI:29033"/>
        <dbReference type="ChEBI" id="CHEBI:29034"/>
        <dbReference type="EC" id="1.16.3.1"/>
    </reaction>
</comment>
<evidence type="ECO:0000256" key="5">
    <source>
        <dbReference type="ARBA" id="ARBA00022723"/>
    </source>
</evidence>
<dbReference type="PRINTS" id="PR00601">
    <property type="entry name" value="BACFERRITIN"/>
</dbReference>
<feature type="binding site" evidence="9">
    <location>
        <position position="130"/>
    </location>
    <ligand>
        <name>Fe cation</name>
        <dbReference type="ChEBI" id="CHEBI:24875"/>
        <label>2</label>
    </ligand>
</feature>
<keyword evidence="6 8" id="KW-0408">Iron</keyword>
<dbReference type="GO" id="GO:0140315">
    <property type="term" value="F:iron ion sequestering activity"/>
    <property type="evidence" value="ECO:0007669"/>
    <property type="project" value="UniProtKB-ARBA"/>
</dbReference>
<dbReference type="PANTHER" id="PTHR30295">
    <property type="entry name" value="BACTERIOFERRITIN"/>
    <property type="match status" value="1"/>
</dbReference>
<dbReference type="AlphaFoldDB" id="A0A1Y1SAE9"/>
<evidence type="ECO:0000256" key="6">
    <source>
        <dbReference type="ARBA" id="ARBA00023004"/>
    </source>
</evidence>
<dbReference type="Proteomes" id="UP000192342">
    <property type="component" value="Unassembled WGS sequence"/>
</dbReference>
<evidence type="ECO:0000256" key="7">
    <source>
        <dbReference type="ARBA" id="ARBA00036243"/>
    </source>
</evidence>
<comment type="function">
    <text evidence="8">Iron-storage protein, whose ferroxidase center binds Fe(2+), oxidizes it using dioxygen to Fe(3+), and participates in the subsequent Fe(3+) oxide mineral core formation within the central cavity of the BFR protein shell.</text>
</comment>
<dbReference type="InterPro" id="IPR008331">
    <property type="entry name" value="Ferritin_DPS_dom"/>
</dbReference>
<feature type="binding site" evidence="9">
    <location>
        <position position="51"/>
    </location>
    <ligand>
        <name>Fe cation</name>
        <dbReference type="ChEBI" id="CHEBI:24875"/>
        <label>2</label>
    </ligand>
</feature>
<dbReference type="Pfam" id="PF00210">
    <property type="entry name" value="Ferritin"/>
    <property type="match status" value="1"/>
</dbReference>
<dbReference type="GO" id="GO:0020037">
    <property type="term" value="F:heme binding"/>
    <property type="evidence" value="ECO:0007669"/>
    <property type="project" value="TreeGrafter"/>
</dbReference>
<evidence type="ECO:0000256" key="4">
    <source>
        <dbReference type="ARBA" id="ARBA00022617"/>
    </source>
</evidence>
<reference evidence="12 13" key="1">
    <citation type="submission" date="2013-04" db="EMBL/GenBank/DDBJ databases">
        <title>Oceanococcus atlanticus 22II-S10r2 Genome Sequencing.</title>
        <authorList>
            <person name="Lai Q."/>
            <person name="Li G."/>
            <person name="Shao Z."/>
        </authorList>
    </citation>
    <scope>NUCLEOTIDE SEQUENCE [LARGE SCALE GENOMIC DNA]</scope>
    <source>
        <strain evidence="12 13">22II-S10r2</strain>
    </source>
</reference>
<dbReference type="PROSITE" id="PS50905">
    <property type="entry name" value="FERRITIN_LIKE"/>
    <property type="match status" value="1"/>
</dbReference>
<dbReference type="GO" id="GO:0005829">
    <property type="term" value="C:cytosol"/>
    <property type="evidence" value="ECO:0007669"/>
    <property type="project" value="TreeGrafter"/>
</dbReference>
<dbReference type="PANTHER" id="PTHR30295:SF0">
    <property type="entry name" value="BACTERIOFERRITIN"/>
    <property type="match status" value="1"/>
</dbReference>
<evidence type="ECO:0000256" key="10">
    <source>
        <dbReference type="RuleBase" id="RU000623"/>
    </source>
</evidence>
<evidence type="ECO:0000256" key="8">
    <source>
        <dbReference type="PIRNR" id="PIRNR002560"/>
    </source>
</evidence>
<evidence type="ECO:0000259" key="11">
    <source>
        <dbReference type="PROSITE" id="PS50905"/>
    </source>
</evidence>
<feature type="binding site" evidence="9">
    <location>
        <position position="50"/>
    </location>
    <ligand>
        <name>Fe cation</name>
        <dbReference type="ChEBI" id="CHEBI:24875"/>
        <label>3</label>
    </ligand>
</feature>
<feature type="domain" description="Ferritin-like diiron" evidence="11">
    <location>
        <begin position="1"/>
        <end position="145"/>
    </location>
</feature>
<sequence length="154" mass="17868">MKGDAKVIEHLNKALKAELTAINQYFLHARMYKNWGFETLAKHEYEESIDEMKHADALIERILMLDGLPNLQDLGRLRIGEDVEECLRADLALELDAHPMYKEAIGYCESVGDYVTREIFVRIQESEEEHIDWLETQLDVLGKVGIQNYLQSQM</sequence>
<feature type="binding site" evidence="9">
    <location>
        <position position="127"/>
    </location>
    <ligand>
        <name>Fe cation</name>
        <dbReference type="ChEBI" id="CHEBI:24875"/>
        <label>2</label>
    </ligand>
</feature>
<keyword evidence="4 10" id="KW-0349">Heme</keyword>
<feature type="binding site" evidence="9">
    <location>
        <position position="127"/>
    </location>
    <ligand>
        <name>Fe cation</name>
        <dbReference type="ChEBI" id="CHEBI:24875"/>
        <label>1</label>
    </ligand>
</feature>
<name>A0A1Y1SAE9_9GAMM</name>
<dbReference type="EC" id="1.16.3.1" evidence="8"/>
<dbReference type="STRING" id="1317117.ATO7_15977"/>
<comment type="similarity">
    <text evidence="2 8 10">Belongs to the bacterioferritin family.</text>
</comment>
<feature type="binding site" description="axial binding residue" evidence="9">
    <location>
        <position position="52"/>
    </location>
    <ligand>
        <name>heme b</name>
        <dbReference type="ChEBI" id="CHEBI:60344"/>
        <note>ligand shared between dimeric partners</note>
    </ligand>
    <ligandPart>
        <name>Fe</name>
        <dbReference type="ChEBI" id="CHEBI:18248"/>
    </ligandPart>
</feature>
<feature type="binding site" evidence="9">
    <location>
        <position position="51"/>
    </location>
    <ligand>
        <name>Fe cation</name>
        <dbReference type="ChEBI" id="CHEBI:24875"/>
        <label>1</label>
    </ligand>
</feature>
<evidence type="ECO:0000313" key="12">
    <source>
        <dbReference type="EMBL" id="ORE85297.1"/>
    </source>
</evidence>
<dbReference type="GO" id="GO:0006879">
    <property type="term" value="P:intracellular iron ion homeostasis"/>
    <property type="evidence" value="ECO:0007669"/>
    <property type="project" value="UniProtKB-KW"/>
</dbReference>
<dbReference type="GO" id="GO:0006826">
    <property type="term" value="P:iron ion transport"/>
    <property type="evidence" value="ECO:0007669"/>
    <property type="project" value="InterPro"/>
</dbReference>
<organism evidence="12 13">
    <name type="scientific">Oceanococcus atlanticus</name>
    <dbReference type="NCBI Taxonomy" id="1317117"/>
    <lineage>
        <taxon>Bacteria</taxon>
        <taxon>Pseudomonadati</taxon>
        <taxon>Pseudomonadota</taxon>
        <taxon>Gammaproteobacteria</taxon>
        <taxon>Chromatiales</taxon>
        <taxon>Oceanococcaceae</taxon>
        <taxon>Oceanococcus</taxon>
    </lineage>
</organism>
<evidence type="ECO:0000256" key="3">
    <source>
        <dbReference type="ARBA" id="ARBA00022434"/>
    </source>
</evidence>
<comment type="cofactor">
    <cofactor evidence="1">
        <name>heme b</name>
        <dbReference type="ChEBI" id="CHEBI:60344"/>
    </cofactor>
</comment>
<feature type="binding site" evidence="9">
    <location>
        <position position="54"/>
    </location>
    <ligand>
        <name>Fe cation</name>
        <dbReference type="ChEBI" id="CHEBI:24875"/>
        <label>1</label>
    </ligand>
</feature>
<dbReference type="GO" id="GO:0004322">
    <property type="term" value="F:ferroxidase activity"/>
    <property type="evidence" value="ECO:0007669"/>
    <property type="project" value="UniProtKB-EC"/>
</dbReference>
<keyword evidence="13" id="KW-1185">Reference proteome</keyword>
<protein>
    <recommendedName>
        <fullName evidence="8 10">Bacterioferritin</fullName>
        <ecNumber evidence="8">1.16.3.1</ecNumber>
    </recommendedName>
</protein>
<accession>A0A1Y1SAE9</accession>
<evidence type="ECO:0000256" key="1">
    <source>
        <dbReference type="ARBA" id="ARBA00001970"/>
    </source>
</evidence>
<dbReference type="InterPro" id="IPR012347">
    <property type="entry name" value="Ferritin-like"/>
</dbReference>
<proteinExistence type="inferred from homology"/>
<dbReference type="GO" id="GO:0008199">
    <property type="term" value="F:ferric iron binding"/>
    <property type="evidence" value="ECO:0007669"/>
    <property type="project" value="InterPro"/>
</dbReference>